<protein>
    <submittedName>
        <fullName evidence="6">6-phospho-beta-glucosidase</fullName>
    </submittedName>
    <submittedName>
        <fullName evidence="5">Glycoside hydrolase family 1 protein</fullName>
    </submittedName>
</protein>
<dbReference type="GO" id="GO:0005829">
    <property type="term" value="C:cytosol"/>
    <property type="evidence" value="ECO:0007669"/>
    <property type="project" value="TreeGrafter"/>
</dbReference>
<name>A0A1Y4R329_9ENTE</name>
<proteinExistence type="inferred from homology"/>
<evidence type="ECO:0000313" key="6">
    <source>
        <dbReference type="EMBL" id="OUQ10913.1"/>
    </source>
</evidence>
<evidence type="ECO:0000256" key="2">
    <source>
        <dbReference type="ARBA" id="ARBA00022801"/>
    </source>
</evidence>
<dbReference type="Pfam" id="PF00232">
    <property type="entry name" value="Glyco_hydro_1"/>
    <property type="match status" value="1"/>
</dbReference>
<dbReference type="PANTHER" id="PTHR10353">
    <property type="entry name" value="GLYCOSYL HYDROLASE"/>
    <property type="match status" value="1"/>
</dbReference>
<dbReference type="SUPFAM" id="SSF51445">
    <property type="entry name" value="(Trans)glycosidases"/>
    <property type="match status" value="1"/>
</dbReference>
<reference evidence="7" key="1">
    <citation type="submission" date="2017-04" db="EMBL/GenBank/DDBJ databases">
        <title>Function of individual gut microbiota members based on whole genome sequencing of pure cultures obtained from chicken caecum.</title>
        <authorList>
            <person name="Medvecky M."/>
            <person name="Cejkova D."/>
            <person name="Polansky O."/>
            <person name="Karasova D."/>
            <person name="Kubasova T."/>
            <person name="Cizek A."/>
            <person name="Rychlik I."/>
        </authorList>
    </citation>
    <scope>NUCLEOTIDE SEQUENCE [LARGE SCALE GENOMIC DNA]</scope>
    <source>
        <strain evidence="7">An144</strain>
    </source>
</reference>
<gene>
    <name evidence="6" type="ORF">B5E88_04255</name>
    <name evidence="5" type="ORF">HF857_03940</name>
</gene>
<dbReference type="RefSeq" id="WP_087214218.1">
    <property type="nucleotide sequence ID" value="NZ_JABAFV010000004.1"/>
</dbReference>
<dbReference type="EMBL" id="JABAFV010000004">
    <property type="protein sequence ID" value="NME49410.1"/>
    <property type="molecule type" value="Genomic_DNA"/>
</dbReference>
<dbReference type="InterPro" id="IPR017853">
    <property type="entry name" value="GH"/>
</dbReference>
<dbReference type="Proteomes" id="UP000588071">
    <property type="component" value="Unassembled WGS sequence"/>
</dbReference>
<dbReference type="InterPro" id="IPR033132">
    <property type="entry name" value="GH_1_N_CS"/>
</dbReference>
<comment type="caution">
    <text evidence="6">The sequence shown here is derived from an EMBL/GenBank/DDBJ whole genome shotgun (WGS) entry which is preliminary data.</text>
</comment>
<reference evidence="5 8" key="3">
    <citation type="submission" date="2020-04" db="EMBL/GenBank/DDBJ databases">
        <authorList>
            <person name="Hitch T.C.A."/>
            <person name="Wylensek D."/>
            <person name="Clavel T."/>
        </authorList>
    </citation>
    <scope>NUCLEOTIDE SEQUENCE [LARGE SCALE GENOMIC DNA]</scope>
    <source>
        <strain evidence="5 8">WCA-380-WT-3C</strain>
    </source>
</reference>
<dbReference type="PANTHER" id="PTHR10353:SF122">
    <property type="entry name" value="6-PHOSPHO-BETA-GLUCOSIDASE ASCB-RELATED"/>
    <property type="match status" value="1"/>
</dbReference>
<evidence type="ECO:0000256" key="4">
    <source>
        <dbReference type="RuleBase" id="RU003690"/>
    </source>
</evidence>
<dbReference type="FunFam" id="3.20.20.80:FF:000004">
    <property type="entry name" value="Beta-glucosidase 6-phospho-beta-glucosidase"/>
    <property type="match status" value="1"/>
</dbReference>
<keyword evidence="3" id="KW-0326">Glycosidase</keyword>
<sequence length="473" mass="54401">MGFPKDFLWGGATSANQIEGAYLEDGKGLTTADMMVLSKHGQKREITKTIQEEKYYPTHEAVDFYHRYEEDIALYAEMGFKVYRMSVAWSRIFPNGDDQEVNQAGLDFYDKVINLCLSYNIEPLVTLQHFDTPMGLQKYGFWENRKVVDFYVRYCTVLLKHFKGRVKYWLTFNEINNMSTMPWNAGGISLDASEEVKMKAAYHQLLASAKVVKLAHQISDENKVGMMYNGHFSYPSSPHPDDILGNEDFQQQMLFYAEVQARGKYPNYKLKDLARNNIVLPIQKGDLEELQEGKVDFISFSYYLTHVCGAKTKGIIKGLNGLETGYKNRFLKQSDWGWSIDPQGLRFALNQLFNRFQLPLMIVENGLGAEDKLVDGKIIDDYRIEYLNNHLVEVKKAIEIDGVPVMGYTAWGPIDLIAASTGEMSKRYGFVYVDLDDNGNGTKQRIRKKSFYWYQKVIETNGENLVEEMQYNG</sequence>
<evidence type="ECO:0000256" key="3">
    <source>
        <dbReference type="ARBA" id="ARBA00023295"/>
    </source>
</evidence>
<dbReference type="InterPro" id="IPR001360">
    <property type="entry name" value="Glyco_hydro_1"/>
</dbReference>
<evidence type="ECO:0000256" key="1">
    <source>
        <dbReference type="ARBA" id="ARBA00010838"/>
    </source>
</evidence>
<evidence type="ECO:0000313" key="8">
    <source>
        <dbReference type="Proteomes" id="UP000588071"/>
    </source>
</evidence>
<comment type="similarity">
    <text evidence="1 4">Belongs to the glycosyl hydrolase 1 family.</text>
</comment>
<evidence type="ECO:0000313" key="5">
    <source>
        <dbReference type="EMBL" id="NME49410.1"/>
    </source>
</evidence>
<dbReference type="Gene3D" id="3.20.20.80">
    <property type="entry name" value="Glycosidases"/>
    <property type="match status" value="1"/>
</dbReference>
<dbReference type="PRINTS" id="PR00131">
    <property type="entry name" value="GLHYDRLASE1"/>
</dbReference>
<accession>A0A1Y4R329</accession>
<dbReference type="EMBL" id="NFLC01000006">
    <property type="protein sequence ID" value="OUQ10913.1"/>
    <property type="molecule type" value="Genomic_DNA"/>
</dbReference>
<dbReference type="GO" id="GO:0016052">
    <property type="term" value="P:carbohydrate catabolic process"/>
    <property type="evidence" value="ECO:0007669"/>
    <property type="project" value="TreeGrafter"/>
</dbReference>
<dbReference type="PROSITE" id="PS00653">
    <property type="entry name" value="GLYCOSYL_HYDROL_F1_2"/>
    <property type="match status" value="1"/>
</dbReference>
<reference evidence="6" key="2">
    <citation type="journal article" date="2018" name="BMC Genomics">
        <title>Whole genome sequencing and function prediction of 133 gut anaerobes isolated from chicken caecum in pure cultures.</title>
        <authorList>
            <person name="Medvecky M."/>
            <person name="Cejkova D."/>
            <person name="Polansky O."/>
            <person name="Karasova D."/>
            <person name="Kubasova T."/>
            <person name="Cizek A."/>
            <person name="Rychlik I."/>
        </authorList>
    </citation>
    <scope>NUCLEOTIDE SEQUENCE</scope>
    <source>
        <strain evidence="6">An144</strain>
    </source>
</reference>
<dbReference type="AlphaFoldDB" id="A0A1Y4R329"/>
<dbReference type="GO" id="GO:0008422">
    <property type="term" value="F:beta-glucosidase activity"/>
    <property type="evidence" value="ECO:0007669"/>
    <property type="project" value="TreeGrafter"/>
</dbReference>
<dbReference type="Proteomes" id="UP000196074">
    <property type="component" value="Unassembled WGS sequence"/>
</dbReference>
<organism evidence="6 7">
    <name type="scientific">Enterococcus cecorum</name>
    <dbReference type="NCBI Taxonomy" id="44008"/>
    <lineage>
        <taxon>Bacteria</taxon>
        <taxon>Bacillati</taxon>
        <taxon>Bacillota</taxon>
        <taxon>Bacilli</taxon>
        <taxon>Lactobacillales</taxon>
        <taxon>Enterococcaceae</taxon>
        <taxon>Enterococcus</taxon>
    </lineage>
</organism>
<evidence type="ECO:0000313" key="7">
    <source>
        <dbReference type="Proteomes" id="UP000196074"/>
    </source>
</evidence>
<keyword evidence="2 5" id="KW-0378">Hydrolase</keyword>